<feature type="compositionally biased region" description="Low complexity" evidence="1">
    <location>
        <begin position="54"/>
        <end position="68"/>
    </location>
</feature>
<accession>A0A0D8XIM2</accession>
<proteinExistence type="predicted"/>
<sequence length="107" mass="12004">MVLILTHEISSPVNRYQSTEAVCDDVTKKLVGAITTWHDIHSNLLRLSIDKSSTESSSISEQSTSSSTDSEKEVKSTARTKLIFIEQICYSKSILLIWMLITIELDI</sequence>
<evidence type="ECO:0000313" key="3">
    <source>
        <dbReference type="Proteomes" id="UP000053766"/>
    </source>
</evidence>
<dbReference type="EMBL" id="KN716473">
    <property type="protein sequence ID" value="KJH44443.1"/>
    <property type="molecule type" value="Genomic_DNA"/>
</dbReference>
<dbReference type="AlphaFoldDB" id="A0A0D8XIM2"/>
<evidence type="ECO:0000313" key="2">
    <source>
        <dbReference type="EMBL" id="KJH44443.1"/>
    </source>
</evidence>
<evidence type="ECO:0000256" key="1">
    <source>
        <dbReference type="SAM" id="MobiDB-lite"/>
    </source>
</evidence>
<dbReference type="Proteomes" id="UP000053766">
    <property type="component" value="Unassembled WGS sequence"/>
</dbReference>
<organism evidence="2 3">
    <name type="scientific">Dictyocaulus viviparus</name>
    <name type="common">Bovine lungworm</name>
    <dbReference type="NCBI Taxonomy" id="29172"/>
    <lineage>
        <taxon>Eukaryota</taxon>
        <taxon>Metazoa</taxon>
        <taxon>Ecdysozoa</taxon>
        <taxon>Nematoda</taxon>
        <taxon>Chromadorea</taxon>
        <taxon>Rhabditida</taxon>
        <taxon>Rhabditina</taxon>
        <taxon>Rhabditomorpha</taxon>
        <taxon>Strongyloidea</taxon>
        <taxon>Metastrongylidae</taxon>
        <taxon>Dictyocaulus</taxon>
    </lineage>
</organism>
<dbReference type="STRING" id="29172.A0A0D8XIM2"/>
<feature type="region of interest" description="Disordered" evidence="1">
    <location>
        <begin position="53"/>
        <end position="77"/>
    </location>
</feature>
<gene>
    <name evidence="2" type="ORF">DICVIV_09522</name>
</gene>
<keyword evidence="3" id="KW-1185">Reference proteome</keyword>
<protein>
    <submittedName>
        <fullName evidence="2">Uncharacterized protein</fullName>
    </submittedName>
</protein>
<reference evidence="2 3" key="1">
    <citation type="submission" date="2013-11" db="EMBL/GenBank/DDBJ databases">
        <title>Draft genome of the bovine lungworm Dictyocaulus viviparus.</title>
        <authorList>
            <person name="Mitreva M."/>
        </authorList>
    </citation>
    <scope>NUCLEOTIDE SEQUENCE [LARGE SCALE GENOMIC DNA]</scope>
    <source>
        <strain evidence="2 3">HannoverDv2000</strain>
    </source>
</reference>
<name>A0A0D8XIM2_DICVI</name>
<dbReference type="OrthoDB" id="5870902at2759"/>
<reference evidence="3" key="2">
    <citation type="journal article" date="2016" name="Sci. Rep.">
        <title>Dictyocaulus viviparus genome, variome and transcriptome elucidate lungworm biology and support future intervention.</title>
        <authorList>
            <person name="McNulty S.N."/>
            <person name="Strube C."/>
            <person name="Rosa B.A."/>
            <person name="Martin J.C."/>
            <person name="Tyagi R."/>
            <person name="Choi Y.J."/>
            <person name="Wang Q."/>
            <person name="Hallsworth Pepin K."/>
            <person name="Zhang X."/>
            <person name="Ozersky P."/>
            <person name="Wilson R.K."/>
            <person name="Sternberg P.W."/>
            <person name="Gasser R.B."/>
            <person name="Mitreva M."/>
        </authorList>
    </citation>
    <scope>NUCLEOTIDE SEQUENCE [LARGE SCALE GENOMIC DNA]</scope>
    <source>
        <strain evidence="3">HannoverDv2000</strain>
    </source>
</reference>